<dbReference type="Proteomes" id="UP000294847">
    <property type="component" value="Chromosome 4"/>
</dbReference>
<evidence type="ECO:0000313" key="2">
    <source>
        <dbReference type="EMBL" id="QBZ60904.1"/>
    </source>
</evidence>
<gene>
    <name evidence="2" type="ORF">PoMZ_07848</name>
</gene>
<proteinExistence type="predicted"/>
<evidence type="ECO:0000313" key="3">
    <source>
        <dbReference type="Proteomes" id="UP000294847"/>
    </source>
</evidence>
<accession>A0A4P7NG50</accession>
<name>A0A4P7NG50_PYROR</name>
<sequence length="49" mass="5402">MSLANQRMGASDKNRTGNWIEWQAPSHQTIKAATSMPLLKPAHTPNAEN</sequence>
<reference evidence="2 3" key="1">
    <citation type="journal article" date="2019" name="Mol. Biol. Evol.">
        <title>Blast fungal genomes show frequent chromosomal changes, gene gains and losses, and effector gene turnover.</title>
        <authorList>
            <person name="Gomez Luciano L.B."/>
            <person name="Jason Tsai I."/>
            <person name="Chuma I."/>
            <person name="Tosa Y."/>
            <person name="Chen Y.H."/>
            <person name="Li J.Y."/>
            <person name="Li M.Y."/>
            <person name="Jade Lu M.Y."/>
            <person name="Nakayashiki H."/>
            <person name="Li W.H."/>
        </authorList>
    </citation>
    <scope>NUCLEOTIDE SEQUENCE [LARGE SCALE GENOMIC DNA]</scope>
    <source>
        <strain evidence="2">MZ5-1-6</strain>
    </source>
</reference>
<evidence type="ECO:0000256" key="1">
    <source>
        <dbReference type="SAM" id="MobiDB-lite"/>
    </source>
</evidence>
<dbReference type="EMBL" id="CP034207">
    <property type="protein sequence ID" value="QBZ60904.1"/>
    <property type="molecule type" value="Genomic_DNA"/>
</dbReference>
<protein>
    <submittedName>
        <fullName evidence="2">Uncharacterized protein</fullName>
    </submittedName>
</protein>
<organism evidence="2 3">
    <name type="scientific">Pyricularia oryzae</name>
    <name type="common">Rice blast fungus</name>
    <name type="synonym">Magnaporthe oryzae</name>
    <dbReference type="NCBI Taxonomy" id="318829"/>
    <lineage>
        <taxon>Eukaryota</taxon>
        <taxon>Fungi</taxon>
        <taxon>Dikarya</taxon>
        <taxon>Ascomycota</taxon>
        <taxon>Pezizomycotina</taxon>
        <taxon>Sordariomycetes</taxon>
        <taxon>Sordariomycetidae</taxon>
        <taxon>Magnaporthales</taxon>
        <taxon>Pyriculariaceae</taxon>
        <taxon>Pyricularia</taxon>
    </lineage>
</organism>
<dbReference type="AlphaFoldDB" id="A0A4P7NG50"/>
<feature type="region of interest" description="Disordered" evidence="1">
    <location>
        <begin position="1"/>
        <end position="20"/>
    </location>
</feature>